<proteinExistence type="predicted"/>
<protein>
    <recommendedName>
        <fullName evidence="4">PH (Pleckstrin Homology) domain-containing protein</fullName>
    </recommendedName>
</protein>
<evidence type="ECO:0000256" key="1">
    <source>
        <dbReference type="SAM" id="Phobius"/>
    </source>
</evidence>
<gene>
    <name evidence="2" type="ORF">ACFQO7_36870</name>
</gene>
<evidence type="ECO:0008006" key="4">
    <source>
        <dbReference type="Google" id="ProtNLM"/>
    </source>
</evidence>
<keyword evidence="1" id="KW-0812">Transmembrane</keyword>
<accession>A0ABW2H711</accession>
<dbReference type="EMBL" id="JBHTAC010000077">
    <property type="protein sequence ID" value="MFC7248070.1"/>
    <property type="molecule type" value="Genomic_DNA"/>
</dbReference>
<feature type="transmembrane region" description="Helical" evidence="1">
    <location>
        <begin position="114"/>
        <end position="136"/>
    </location>
</feature>
<dbReference type="RefSeq" id="WP_376810748.1">
    <property type="nucleotide sequence ID" value="NZ_JBHTAC010000077.1"/>
</dbReference>
<keyword evidence="1" id="KW-1133">Transmembrane helix</keyword>
<comment type="caution">
    <text evidence="2">The sequence shown here is derived from an EMBL/GenBank/DDBJ whole genome shotgun (WGS) entry which is preliminary data.</text>
</comment>
<organism evidence="2 3">
    <name type="scientific">Catellatospora aurea</name>
    <dbReference type="NCBI Taxonomy" id="1337874"/>
    <lineage>
        <taxon>Bacteria</taxon>
        <taxon>Bacillati</taxon>
        <taxon>Actinomycetota</taxon>
        <taxon>Actinomycetes</taxon>
        <taxon>Micromonosporales</taxon>
        <taxon>Micromonosporaceae</taxon>
        <taxon>Catellatospora</taxon>
    </lineage>
</organism>
<evidence type="ECO:0000313" key="2">
    <source>
        <dbReference type="EMBL" id="MFC7248070.1"/>
    </source>
</evidence>
<name>A0ABW2H711_9ACTN</name>
<sequence>MANVRKVALIKLAACMNLIALIVRVEPGVHRKDMITNTMIFSVSTSQPGSGNSSRAWASGHGVREATGDQYDLAVTHTWRPSLPVRLIAILVLLPAGGLCFYVMYGYVGLDALTVYRLLQLLLLGCGYTLWAIALIRRSLTLTDAEVIVQNLFRRYRLPLGEVIEATASDQGLRLSATNDRAISPSAAGPSIGFRARRRRRNDEIAKIINDRVARHRRLHPAV</sequence>
<keyword evidence="3" id="KW-1185">Reference proteome</keyword>
<feature type="transmembrane region" description="Helical" evidence="1">
    <location>
        <begin position="87"/>
        <end position="108"/>
    </location>
</feature>
<keyword evidence="1" id="KW-0472">Membrane</keyword>
<dbReference type="Proteomes" id="UP001596392">
    <property type="component" value="Unassembled WGS sequence"/>
</dbReference>
<reference evidence="3" key="1">
    <citation type="journal article" date="2019" name="Int. J. Syst. Evol. Microbiol.">
        <title>The Global Catalogue of Microorganisms (GCM) 10K type strain sequencing project: providing services to taxonomists for standard genome sequencing and annotation.</title>
        <authorList>
            <consortium name="The Broad Institute Genomics Platform"/>
            <consortium name="The Broad Institute Genome Sequencing Center for Infectious Disease"/>
            <person name="Wu L."/>
            <person name="Ma J."/>
        </authorList>
    </citation>
    <scope>NUCLEOTIDE SEQUENCE [LARGE SCALE GENOMIC DNA]</scope>
    <source>
        <strain evidence="3">CGMCC 1.9106</strain>
    </source>
</reference>
<evidence type="ECO:0000313" key="3">
    <source>
        <dbReference type="Proteomes" id="UP001596392"/>
    </source>
</evidence>